<dbReference type="AlphaFoldDB" id="A0A6A4HPZ6"/>
<name>A0A6A4HPZ6_9AGAR</name>
<reference evidence="1" key="1">
    <citation type="journal article" date="2019" name="Environ. Microbiol.">
        <title>Fungal ecological strategies reflected in gene transcription - a case study of two litter decomposers.</title>
        <authorList>
            <person name="Barbi F."/>
            <person name="Kohler A."/>
            <person name="Barry K."/>
            <person name="Baskaran P."/>
            <person name="Daum C."/>
            <person name="Fauchery L."/>
            <person name="Ihrmark K."/>
            <person name="Kuo A."/>
            <person name="LaButti K."/>
            <person name="Lipzen A."/>
            <person name="Morin E."/>
            <person name="Grigoriev I.V."/>
            <person name="Henrissat B."/>
            <person name="Lindahl B."/>
            <person name="Martin F."/>
        </authorList>
    </citation>
    <scope>NUCLEOTIDE SEQUENCE</scope>
    <source>
        <strain evidence="1">JB14</strain>
    </source>
</reference>
<feature type="non-terminal residue" evidence="1">
    <location>
        <position position="1"/>
    </location>
</feature>
<dbReference type="EMBL" id="ML769460">
    <property type="protein sequence ID" value="KAE9400156.1"/>
    <property type="molecule type" value="Genomic_DNA"/>
</dbReference>
<dbReference type="Proteomes" id="UP000799118">
    <property type="component" value="Unassembled WGS sequence"/>
</dbReference>
<evidence type="ECO:0000313" key="1">
    <source>
        <dbReference type="EMBL" id="KAE9400156.1"/>
    </source>
</evidence>
<accession>A0A6A4HPZ6</accession>
<sequence>QDIIDNFFSETPTCDLHSAVRSALWLAQGTLNWYYSQMDESNVYHIAMILHPKLKLDYFRNCGWEKMWIDTA</sequence>
<dbReference type="OrthoDB" id="3359487at2759"/>
<proteinExistence type="predicted"/>
<evidence type="ECO:0000313" key="2">
    <source>
        <dbReference type="Proteomes" id="UP000799118"/>
    </source>
</evidence>
<feature type="non-terminal residue" evidence="1">
    <location>
        <position position="72"/>
    </location>
</feature>
<organism evidence="1 2">
    <name type="scientific">Gymnopus androsaceus JB14</name>
    <dbReference type="NCBI Taxonomy" id="1447944"/>
    <lineage>
        <taxon>Eukaryota</taxon>
        <taxon>Fungi</taxon>
        <taxon>Dikarya</taxon>
        <taxon>Basidiomycota</taxon>
        <taxon>Agaricomycotina</taxon>
        <taxon>Agaricomycetes</taxon>
        <taxon>Agaricomycetidae</taxon>
        <taxon>Agaricales</taxon>
        <taxon>Marasmiineae</taxon>
        <taxon>Omphalotaceae</taxon>
        <taxon>Gymnopus</taxon>
    </lineage>
</organism>
<gene>
    <name evidence="1" type="ORF">BT96DRAFT_752871</name>
</gene>
<protein>
    <submittedName>
        <fullName evidence="1">Uncharacterized protein</fullName>
    </submittedName>
</protein>
<keyword evidence="2" id="KW-1185">Reference proteome</keyword>